<keyword evidence="7" id="KW-1015">Disulfide bond</keyword>
<dbReference type="RefSeq" id="XP_002958199.1">
    <property type="nucleotide sequence ID" value="XM_002958153.1"/>
</dbReference>
<comment type="subunit">
    <text evidence="3">Homotrimer.</text>
</comment>
<gene>
    <name evidence="9" type="ORF">VOLCADRAFT_99426</name>
</gene>
<dbReference type="SMART" id="SM00607">
    <property type="entry name" value="FTP"/>
    <property type="match status" value="1"/>
</dbReference>
<comment type="function">
    <text evidence="1">Acts as a defensive agent. Recognizes blood group fucosylated oligosaccharides including A, B, H and Lewis B-type antigens. Does not recognize Lewis A antigen and has low affinity for monovalent haptens.</text>
</comment>
<dbReference type="GO" id="GO:0010185">
    <property type="term" value="P:regulation of cellular defense response"/>
    <property type="evidence" value="ECO:0007669"/>
    <property type="project" value="UniProtKB-ARBA"/>
</dbReference>
<evidence type="ECO:0000256" key="2">
    <source>
        <dbReference type="ARBA" id="ARBA00010147"/>
    </source>
</evidence>
<dbReference type="InterPro" id="IPR006585">
    <property type="entry name" value="FTP1"/>
</dbReference>
<evidence type="ECO:0000259" key="8">
    <source>
        <dbReference type="SMART" id="SM00607"/>
    </source>
</evidence>
<dbReference type="InterPro" id="IPR051941">
    <property type="entry name" value="BG_Antigen-Binding_Lectin"/>
</dbReference>
<feature type="domain" description="Fucolectin tachylectin-4 pentraxin-1" evidence="8">
    <location>
        <begin position="71"/>
        <end position="227"/>
    </location>
</feature>
<dbReference type="EMBL" id="GL378408">
    <property type="protein sequence ID" value="EFJ40733.1"/>
    <property type="molecule type" value="Genomic_DNA"/>
</dbReference>
<keyword evidence="10" id="KW-1185">Reference proteome</keyword>
<evidence type="ECO:0000256" key="7">
    <source>
        <dbReference type="ARBA" id="ARBA00023157"/>
    </source>
</evidence>
<name>D8UHS3_VOLCA</name>
<dbReference type="GO" id="GO:0046872">
    <property type="term" value="F:metal ion binding"/>
    <property type="evidence" value="ECO:0007669"/>
    <property type="project" value="UniProtKB-KW"/>
</dbReference>
<evidence type="ECO:0000256" key="6">
    <source>
        <dbReference type="ARBA" id="ARBA00022837"/>
    </source>
</evidence>
<evidence type="ECO:0000256" key="4">
    <source>
        <dbReference type="ARBA" id="ARBA00022723"/>
    </source>
</evidence>
<dbReference type="Proteomes" id="UP000001058">
    <property type="component" value="Unassembled WGS sequence"/>
</dbReference>
<dbReference type="OrthoDB" id="547680at2759"/>
<evidence type="ECO:0000313" key="9">
    <source>
        <dbReference type="EMBL" id="EFJ40733.1"/>
    </source>
</evidence>
<protein>
    <recommendedName>
        <fullName evidence="8">Fucolectin tachylectin-4 pentraxin-1 domain-containing protein</fullName>
    </recommendedName>
</protein>
<keyword evidence="5" id="KW-0430">Lectin</keyword>
<reference evidence="9 10" key="1">
    <citation type="journal article" date="2010" name="Science">
        <title>Genomic analysis of organismal complexity in the multicellular green alga Volvox carteri.</title>
        <authorList>
            <person name="Prochnik S.E."/>
            <person name="Umen J."/>
            <person name="Nedelcu A.M."/>
            <person name="Hallmann A."/>
            <person name="Miller S.M."/>
            <person name="Nishii I."/>
            <person name="Ferris P."/>
            <person name="Kuo A."/>
            <person name="Mitros T."/>
            <person name="Fritz-Laylin L.K."/>
            <person name="Hellsten U."/>
            <person name="Chapman J."/>
            <person name="Simakov O."/>
            <person name="Rensing S.A."/>
            <person name="Terry A."/>
            <person name="Pangilinan J."/>
            <person name="Kapitonov V."/>
            <person name="Jurka J."/>
            <person name="Salamov A."/>
            <person name="Shapiro H."/>
            <person name="Schmutz J."/>
            <person name="Grimwood J."/>
            <person name="Lindquist E."/>
            <person name="Lucas S."/>
            <person name="Grigoriev I.V."/>
            <person name="Schmitt R."/>
            <person name="Kirk D."/>
            <person name="Rokhsar D.S."/>
        </authorList>
    </citation>
    <scope>NUCLEOTIDE SEQUENCE [LARGE SCALE GENOMIC DNA]</scope>
    <source>
        <strain evidence="10">f. Nagariensis / Eve</strain>
    </source>
</reference>
<accession>D8UHS3</accession>
<keyword evidence="4" id="KW-0479">Metal-binding</keyword>
<dbReference type="Gene3D" id="2.60.120.260">
    <property type="entry name" value="Galactose-binding domain-like"/>
    <property type="match status" value="1"/>
</dbReference>
<evidence type="ECO:0000256" key="1">
    <source>
        <dbReference type="ARBA" id="ARBA00002219"/>
    </source>
</evidence>
<organism evidence="10">
    <name type="scientific">Volvox carteri f. nagariensis</name>
    <dbReference type="NCBI Taxonomy" id="3068"/>
    <lineage>
        <taxon>Eukaryota</taxon>
        <taxon>Viridiplantae</taxon>
        <taxon>Chlorophyta</taxon>
        <taxon>core chlorophytes</taxon>
        <taxon>Chlorophyceae</taxon>
        <taxon>CS clade</taxon>
        <taxon>Chlamydomonadales</taxon>
        <taxon>Volvocaceae</taxon>
        <taxon>Volvox</taxon>
    </lineage>
</organism>
<dbReference type="GO" id="GO:0042806">
    <property type="term" value="F:fucose binding"/>
    <property type="evidence" value="ECO:0007669"/>
    <property type="project" value="UniProtKB-ARBA"/>
</dbReference>
<dbReference type="SUPFAM" id="SSF49785">
    <property type="entry name" value="Galactose-binding domain-like"/>
    <property type="match status" value="1"/>
</dbReference>
<evidence type="ECO:0000256" key="3">
    <source>
        <dbReference type="ARBA" id="ARBA00011233"/>
    </source>
</evidence>
<keyword evidence="6" id="KW-0106">Calcium</keyword>
<evidence type="ECO:0000313" key="10">
    <source>
        <dbReference type="Proteomes" id="UP000001058"/>
    </source>
</evidence>
<sequence length="231" mass="24796">MQPTETSQKEEWMTMIIWRGCLARLSVLQMQLPLLLPLQVALLCFILLLPPSVAAQGPLPSSPPPPPPPPFTNIAIGKTIYASSQFSSQYAPVNAIDGIIPSAGSNSSTFISANGTGEWLVIDFGEAMTISSIALYHRRDCCGQELVNAEFRLGGAAVLLSDASNYFYNYRLDNASSGPGTTGGVILLNLNPPRTGRTLLVRNSNVNPSPYVRLAMAELQVYGMPAGNNQD</sequence>
<comment type="similarity">
    <text evidence="2">Belongs to the fucolectin family.</text>
</comment>
<dbReference type="InterPro" id="IPR000421">
    <property type="entry name" value="FA58C"/>
</dbReference>
<dbReference type="KEGG" id="vcn:VOLCADRAFT_99426"/>
<proteinExistence type="inferred from homology"/>
<dbReference type="Pfam" id="PF00754">
    <property type="entry name" value="F5_F8_type_C"/>
    <property type="match status" value="1"/>
</dbReference>
<dbReference type="PANTHER" id="PTHR45713">
    <property type="entry name" value="FTP DOMAIN-CONTAINING PROTEIN"/>
    <property type="match status" value="1"/>
</dbReference>
<dbReference type="GeneID" id="9623296"/>
<dbReference type="GO" id="GO:0001868">
    <property type="term" value="P:regulation of complement activation, lectin pathway"/>
    <property type="evidence" value="ECO:0007669"/>
    <property type="project" value="UniProtKB-ARBA"/>
</dbReference>
<dbReference type="InParanoid" id="D8UHS3"/>
<dbReference type="InterPro" id="IPR008979">
    <property type="entry name" value="Galactose-bd-like_sf"/>
</dbReference>
<dbReference type="AlphaFoldDB" id="D8UHS3"/>
<evidence type="ECO:0000256" key="5">
    <source>
        <dbReference type="ARBA" id="ARBA00022734"/>
    </source>
</evidence>
<dbReference type="PANTHER" id="PTHR45713:SF6">
    <property type="entry name" value="F5_8 TYPE C DOMAIN-CONTAINING PROTEIN"/>
    <property type="match status" value="1"/>
</dbReference>